<comment type="caution">
    <text evidence="2">The sequence shown here is derived from an EMBL/GenBank/DDBJ whole genome shotgun (WGS) entry which is preliminary data.</text>
</comment>
<dbReference type="Pfam" id="PF00078">
    <property type="entry name" value="RVT_1"/>
    <property type="match status" value="1"/>
</dbReference>
<dbReference type="CDD" id="cd01650">
    <property type="entry name" value="RT_nLTR_like"/>
    <property type="match status" value="1"/>
</dbReference>
<dbReference type="PROSITE" id="PS50878">
    <property type="entry name" value="RT_POL"/>
    <property type="match status" value="1"/>
</dbReference>
<accession>A0AAD9QNJ8</accession>
<keyword evidence="2" id="KW-0808">Transferase</keyword>
<protein>
    <submittedName>
        <fullName evidence="2">RNA-directed DNA polymerase from transposon X-element</fullName>
    </submittedName>
</protein>
<sequence>MTDDSVGFETKWKSYKRCYAEGLNGDKIENIHLKLDSLQTLDEGELSQPSFSGTPFTVFQPILTDDIEKLVMKAPNKTCDNDPVPTQVVKACINDLLPSISNTVNSSLSSAIVPGIWKEALVKPKLKKPNLDIIKKNYRRVSNLTFLSKITEKVLAQQILQHISSNNLFPEFQSAYRSFHSTETALMRVCNDILLDMNKQHVVLLVFLDLSAAFDTVDHDVLLNRLEHRTQRMVIGNGKSSRFDLNCGVPQGSCLGPLLFSIYTSELFTIIKRHLPSVHCYADDTQMYLAFKPDDSTAQNNAMAAMEECLHEIRQWMIRDRLLINDDKTEFALIGTNAQLRKVSIGMLRIGDAEEHPSIDPIRNLGVWIDNTFSIKPHVINTCKSAFFPPA</sequence>
<dbReference type="InterPro" id="IPR000477">
    <property type="entry name" value="RT_dom"/>
</dbReference>
<dbReference type="AlphaFoldDB" id="A0AAD9QNJ8"/>
<keyword evidence="2" id="KW-0695">RNA-directed DNA polymerase</keyword>
<dbReference type="PANTHER" id="PTHR33332">
    <property type="entry name" value="REVERSE TRANSCRIPTASE DOMAIN-CONTAINING PROTEIN"/>
    <property type="match status" value="1"/>
</dbReference>
<reference evidence="2" key="2">
    <citation type="journal article" date="2023" name="Science">
        <title>Genomic signatures of disease resistance in endangered staghorn corals.</title>
        <authorList>
            <person name="Vollmer S.V."/>
            <person name="Selwyn J.D."/>
            <person name="Despard B.A."/>
            <person name="Roesel C.L."/>
        </authorList>
    </citation>
    <scope>NUCLEOTIDE SEQUENCE</scope>
    <source>
        <strain evidence="2">K2</strain>
    </source>
</reference>
<proteinExistence type="predicted"/>
<evidence type="ECO:0000313" key="3">
    <source>
        <dbReference type="Proteomes" id="UP001249851"/>
    </source>
</evidence>
<dbReference type="InterPro" id="IPR043502">
    <property type="entry name" value="DNA/RNA_pol_sf"/>
</dbReference>
<dbReference type="EMBL" id="JARQWQ010000022">
    <property type="protein sequence ID" value="KAK2564607.1"/>
    <property type="molecule type" value="Genomic_DNA"/>
</dbReference>
<evidence type="ECO:0000259" key="1">
    <source>
        <dbReference type="PROSITE" id="PS50878"/>
    </source>
</evidence>
<keyword evidence="3" id="KW-1185">Reference proteome</keyword>
<dbReference type="Proteomes" id="UP001249851">
    <property type="component" value="Unassembled WGS sequence"/>
</dbReference>
<gene>
    <name evidence="2" type="ORF">P5673_012070</name>
</gene>
<organism evidence="2 3">
    <name type="scientific">Acropora cervicornis</name>
    <name type="common">Staghorn coral</name>
    <dbReference type="NCBI Taxonomy" id="6130"/>
    <lineage>
        <taxon>Eukaryota</taxon>
        <taxon>Metazoa</taxon>
        <taxon>Cnidaria</taxon>
        <taxon>Anthozoa</taxon>
        <taxon>Hexacorallia</taxon>
        <taxon>Scleractinia</taxon>
        <taxon>Astrocoeniina</taxon>
        <taxon>Acroporidae</taxon>
        <taxon>Acropora</taxon>
    </lineage>
</organism>
<reference evidence="2" key="1">
    <citation type="journal article" date="2023" name="G3 (Bethesda)">
        <title>Whole genome assembly and annotation of the endangered Caribbean coral Acropora cervicornis.</title>
        <authorList>
            <person name="Selwyn J.D."/>
            <person name="Vollmer S.V."/>
        </authorList>
    </citation>
    <scope>NUCLEOTIDE SEQUENCE</scope>
    <source>
        <strain evidence="2">K2</strain>
    </source>
</reference>
<evidence type="ECO:0000313" key="2">
    <source>
        <dbReference type="EMBL" id="KAK2564607.1"/>
    </source>
</evidence>
<dbReference type="SUPFAM" id="SSF56672">
    <property type="entry name" value="DNA/RNA polymerases"/>
    <property type="match status" value="1"/>
</dbReference>
<keyword evidence="2" id="KW-0548">Nucleotidyltransferase</keyword>
<name>A0AAD9QNJ8_ACRCE</name>
<dbReference type="GO" id="GO:0003964">
    <property type="term" value="F:RNA-directed DNA polymerase activity"/>
    <property type="evidence" value="ECO:0007669"/>
    <property type="project" value="UniProtKB-KW"/>
</dbReference>
<feature type="domain" description="Reverse transcriptase" evidence="1">
    <location>
        <begin position="106"/>
        <end position="369"/>
    </location>
</feature>